<comment type="caution">
    <text evidence="3">The sequence shown here is derived from an EMBL/GenBank/DDBJ whole genome shotgun (WGS) entry which is preliminary data.</text>
</comment>
<dbReference type="InterPro" id="IPR032710">
    <property type="entry name" value="NTF2-like_dom_sf"/>
</dbReference>
<accession>A0A7W9MVV4</accession>
<dbReference type="Gene3D" id="3.90.25.10">
    <property type="entry name" value="UDP-galactose 4-epimerase, domain 1"/>
    <property type="match status" value="1"/>
</dbReference>
<dbReference type="PANTHER" id="PTHR43162:SF1">
    <property type="entry name" value="PRESTALK A DIFFERENTIATION PROTEIN A"/>
    <property type="match status" value="1"/>
</dbReference>
<dbReference type="Gene3D" id="3.40.50.720">
    <property type="entry name" value="NAD(P)-binding Rossmann-like Domain"/>
    <property type="match status" value="1"/>
</dbReference>
<evidence type="ECO:0000313" key="3">
    <source>
        <dbReference type="EMBL" id="MBB5838321.1"/>
    </source>
</evidence>
<dbReference type="Pfam" id="PF12680">
    <property type="entry name" value="SnoaL_2"/>
    <property type="match status" value="1"/>
</dbReference>
<dbReference type="InterPro" id="IPR016040">
    <property type="entry name" value="NAD(P)-bd_dom"/>
</dbReference>
<protein>
    <submittedName>
        <fullName evidence="3">Uncharacterized protein YbjT (DUF2867 family)</fullName>
    </submittedName>
</protein>
<dbReference type="AlphaFoldDB" id="A0A7W9MVV4"/>
<evidence type="ECO:0000313" key="4">
    <source>
        <dbReference type="Proteomes" id="UP000549971"/>
    </source>
</evidence>
<evidence type="ECO:0000259" key="2">
    <source>
        <dbReference type="Pfam" id="PF13460"/>
    </source>
</evidence>
<reference evidence="3 4" key="1">
    <citation type="submission" date="2020-08" db="EMBL/GenBank/DDBJ databases">
        <title>Sequencing the genomes of 1000 actinobacteria strains.</title>
        <authorList>
            <person name="Klenk H.-P."/>
        </authorList>
    </citation>
    <scope>NUCLEOTIDE SEQUENCE [LARGE SCALE GENOMIC DNA]</scope>
    <source>
        <strain evidence="3 4">DSM 28967</strain>
    </source>
</reference>
<dbReference type="SUPFAM" id="SSF54427">
    <property type="entry name" value="NTF2-like"/>
    <property type="match status" value="1"/>
</dbReference>
<dbReference type="RefSeq" id="WP_184799018.1">
    <property type="nucleotide sequence ID" value="NZ_JACHMY010000001.1"/>
</dbReference>
<dbReference type="EMBL" id="JACHMY010000001">
    <property type="protein sequence ID" value="MBB5838321.1"/>
    <property type="molecule type" value="Genomic_DNA"/>
</dbReference>
<dbReference type="Pfam" id="PF13460">
    <property type="entry name" value="NAD_binding_10"/>
    <property type="match status" value="1"/>
</dbReference>
<feature type="domain" description="NAD(P)-binding" evidence="2">
    <location>
        <begin position="6"/>
        <end position="172"/>
    </location>
</feature>
<feature type="domain" description="SnoaL-like" evidence="1">
    <location>
        <begin position="281"/>
        <end position="379"/>
    </location>
</feature>
<organism evidence="3 4">
    <name type="scientific">Kribbella italica</name>
    <dbReference type="NCBI Taxonomy" id="1540520"/>
    <lineage>
        <taxon>Bacteria</taxon>
        <taxon>Bacillati</taxon>
        <taxon>Actinomycetota</taxon>
        <taxon>Actinomycetes</taxon>
        <taxon>Propionibacteriales</taxon>
        <taxon>Kribbellaceae</taxon>
        <taxon>Kribbella</taxon>
    </lineage>
</organism>
<name>A0A7W9MVV4_9ACTN</name>
<gene>
    <name evidence="3" type="ORF">HDA39_005055</name>
</gene>
<evidence type="ECO:0000259" key="1">
    <source>
        <dbReference type="Pfam" id="PF12680"/>
    </source>
</evidence>
<dbReference type="InterPro" id="IPR037401">
    <property type="entry name" value="SnoaL-like"/>
</dbReference>
<dbReference type="InterPro" id="IPR036291">
    <property type="entry name" value="NAD(P)-bd_dom_sf"/>
</dbReference>
<dbReference type="Proteomes" id="UP000549971">
    <property type="component" value="Unassembled WGS sequence"/>
</dbReference>
<sequence>MILVTGATGNVGRHVVDGLLARGADVRALVRQPLLAGLPAGVEVVGGDIYDPDAVRRAAAGVDAAFFLWPSFAAEGAEPVVSALTEQVGRVVYLSALSAAQDPTSVWASIEQLLAESDSDWTFLRPGGFAANTLGWSEQIRSSGVVRIPSPKAGRSLIHEADIAEVAVVALLDAAHAGQTYDLTGPEVLTQEEQVATIASVLGKPLRVEEESAAEARRAMLDLGADEALAEASVAYWQSLVTNPEPVIPNTLTGKPARTYRQWVDEHRDEFRVLSTEEVATEFVEAFRTGEFARAGKVQAADVVRISPAEYDGELVGQLAIIENAARTLEGHQITAVDILGPLVSADHFAARFTFHFADEEPETTKVSIYTVANGKITREEVFYYTTPVS</sequence>
<proteinExistence type="predicted"/>
<dbReference type="PANTHER" id="PTHR43162">
    <property type="match status" value="1"/>
</dbReference>
<dbReference type="InterPro" id="IPR051604">
    <property type="entry name" value="Ergot_Alk_Oxidoreductase"/>
</dbReference>
<dbReference type="SUPFAM" id="SSF51735">
    <property type="entry name" value="NAD(P)-binding Rossmann-fold domains"/>
    <property type="match status" value="1"/>
</dbReference>
<keyword evidence="4" id="KW-1185">Reference proteome</keyword>
<dbReference type="Gene3D" id="3.10.450.50">
    <property type="match status" value="1"/>
</dbReference>